<name>A0A9D2CA24_9MICO</name>
<keyword evidence="2" id="KW-0812">Transmembrane</keyword>
<evidence type="ECO:0000313" key="4">
    <source>
        <dbReference type="Proteomes" id="UP000824005"/>
    </source>
</evidence>
<evidence type="ECO:0000313" key="3">
    <source>
        <dbReference type="EMBL" id="HIY66333.1"/>
    </source>
</evidence>
<organism evidence="3 4">
    <name type="scientific">Candidatus Agrococcus pullicola</name>
    <dbReference type="NCBI Taxonomy" id="2838429"/>
    <lineage>
        <taxon>Bacteria</taxon>
        <taxon>Bacillati</taxon>
        <taxon>Actinomycetota</taxon>
        <taxon>Actinomycetes</taxon>
        <taxon>Micrococcales</taxon>
        <taxon>Microbacteriaceae</taxon>
        <taxon>Agrococcus</taxon>
    </lineage>
</organism>
<evidence type="ECO:0000256" key="2">
    <source>
        <dbReference type="SAM" id="Phobius"/>
    </source>
</evidence>
<feature type="region of interest" description="Disordered" evidence="1">
    <location>
        <begin position="1"/>
        <end position="39"/>
    </location>
</feature>
<dbReference type="Proteomes" id="UP000824005">
    <property type="component" value="Unassembled WGS sequence"/>
</dbReference>
<reference evidence="3" key="1">
    <citation type="journal article" date="2021" name="PeerJ">
        <title>Extensive microbial diversity within the chicken gut microbiome revealed by metagenomics and culture.</title>
        <authorList>
            <person name="Gilroy R."/>
            <person name="Ravi A."/>
            <person name="Getino M."/>
            <person name="Pursley I."/>
            <person name="Horton D.L."/>
            <person name="Alikhan N.F."/>
            <person name="Baker D."/>
            <person name="Gharbi K."/>
            <person name="Hall N."/>
            <person name="Watson M."/>
            <person name="Adriaenssens E.M."/>
            <person name="Foster-Nyarko E."/>
            <person name="Jarju S."/>
            <person name="Secka A."/>
            <person name="Antonio M."/>
            <person name="Oren A."/>
            <person name="Chaudhuri R.R."/>
            <person name="La Ragione R."/>
            <person name="Hildebrand F."/>
            <person name="Pallen M.J."/>
        </authorList>
    </citation>
    <scope>NUCLEOTIDE SEQUENCE</scope>
    <source>
        <strain evidence="3">ChiGjej1B1-98</strain>
    </source>
</reference>
<evidence type="ECO:0000256" key="1">
    <source>
        <dbReference type="SAM" id="MobiDB-lite"/>
    </source>
</evidence>
<sequence>MNDREDEPELDELDDEALSWDGDDDVVRGDEPEEEVDQQPKRGIFDSVKEMTGAERIVAGLFALVSIAWAAGWGVIVAQNPVVLPNVLMTAMYEFGEFLAIVAAPLAMFTVIQLADRRARLLWFAGAAVVTFPWPLFVEGLV</sequence>
<keyword evidence="2" id="KW-0472">Membrane</keyword>
<feature type="transmembrane region" description="Helical" evidence="2">
    <location>
        <begin position="57"/>
        <end position="78"/>
    </location>
</feature>
<feature type="compositionally biased region" description="Acidic residues" evidence="1">
    <location>
        <begin position="1"/>
        <end position="24"/>
    </location>
</feature>
<dbReference type="EMBL" id="DXDC01000262">
    <property type="protein sequence ID" value="HIY66333.1"/>
    <property type="molecule type" value="Genomic_DNA"/>
</dbReference>
<protein>
    <submittedName>
        <fullName evidence="3">Uncharacterized protein</fullName>
    </submittedName>
</protein>
<reference evidence="3" key="2">
    <citation type="submission" date="2021-04" db="EMBL/GenBank/DDBJ databases">
        <authorList>
            <person name="Gilroy R."/>
        </authorList>
    </citation>
    <scope>NUCLEOTIDE SEQUENCE</scope>
    <source>
        <strain evidence="3">ChiGjej1B1-98</strain>
    </source>
</reference>
<accession>A0A9D2CA24</accession>
<gene>
    <name evidence="3" type="ORF">H9830_08670</name>
</gene>
<keyword evidence="2" id="KW-1133">Transmembrane helix</keyword>
<dbReference type="AlphaFoldDB" id="A0A9D2CA24"/>
<feature type="transmembrane region" description="Helical" evidence="2">
    <location>
        <begin position="98"/>
        <end position="114"/>
    </location>
</feature>
<feature type="transmembrane region" description="Helical" evidence="2">
    <location>
        <begin position="121"/>
        <end position="138"/>
    </location>
</feature>
<comment type="caution">
    <text evidence="3">The sequence shown here is derived from an EMBL/GenBank/DDBJ whole genome shotgun (WGS) entry which is preliminary data.</text>
</comment>
<proteinExistence type="predicted"/>